<keyword evidence="8" id="KW-1185">Reference proteome</keyword>
<dbReference type="Gene3D" id="3.30.60.10">
    <property type="entry name" value="Endochitinase-like"/>
    <property type="match status" value="3"/>
</dbReference>
<dbReference type="SMART" id="SM00270">
    <property type="entry name" value="ChtBD1"/>
    <property type="match status" value="3"/>
</dbReference>
<dbReference type="GO" id="GO:0008061">
    <property type="term" value="F:chitin binding"/>
    <property type="evidence" value="ECO:0007669"/>
    <property type="project" value="UniProtKB-UniRule"/>
</dbReference>
<name>A0A9P4PNN6_9PLEO</name>
<dbReference type="CDD" id="cd00035">
    <property type="entry name" value="ChtBD1"/>
    <property type="match status" value="1"/>
</dbReference>
<dbReference type="EMBL" id="MU001497">
    <property type="protein sequence ID" value="KAF2447347.1"/>
    <property type="molecule type" value="Genomic_DNA"/>
</dbReference>
<evidence type="ECO:0000256" key="1">
    <source>
        <dbReference type="ARBA" id="ARBA00022669"/>
    </source>
</evidence>
<feature type="domain" description="Chitin-binding type-1" evidence="6">
    <location>
        <begin position="17"/>
        <end position="66"/>
    </location>
</feature>
<dbReference type="InterPro" id="IPR036861">
    <property type="entry name" value="Endochitinase-like_sf"/>
</dbReference>
<dbReference type="PANTHER" id="PTHR47849">
    <property type="entry name" value="CHITIN-BINDING LECTIN 1"/>
    <property type="match status" value="1"/>
</dbReference>
<evidence type="ECO:0000313" key="7">
    <source>
        <dbReference type="EMBL" id="KAF2447347.1"/>
    </source>
</evidence>
<keyword evidence="1 3" id="KW-0147">Chitin-binding</keyword>
<feature type="signal peptide" evidence="5">
    <location>
        <begin position="1"/>
        <end position="17"/>
    </location>
</feature>
<feature type="disulfide bond" evidence="3">
    <location>
        <begin position="185"/>
        <end position="197"/>
    </location>
</feature>
<sequence length="218" mass="22094">MRASALALLSLATVAVAQNCGPKYNNAVCAAGKCCSQYGWCNTSAAHCDPTTCLKSFSGKGSPCAASPTTTTTTLKTKTSSTAKPPSPYASTIPIIDICGHAQGGISCPGAGPSGYFYRCCSSAGHCGPKNNIQDQELYCGAGCQGGFGKCDSVAKPAMLTGRPGRPGTAVGEGETCGPIVGRRCKRGLCCSGSNFCGRGEAFCGAGNWCQRGWGRCA</sequence>
<feature type="disulfide bond" evidence="3">
    <location>
        <begin position="20"/>
        <end position="35"/>
    </location>
</feature>
<dbReference type="PROSITE" id="PS50941">
    <property type="entry name" value="CHIT_BIND_I_2"/>
    <property type="match status" value="2"/>
</dbReference>
<evidence type="ECO:0000256" key="5">
    <source>
        <dbReference type="SAM" id="SignalP"/>
    </source>
</evidence>
<organism evidence="7 8">
    <name type="scientific">Karstenula rhodostoma CBS 690.94</name>
    <dbReference type="NCBI Taxonomy" id="1392251"/>
    <lineage>
        <taxon>Eukaryota</taxon>
        <taxon>Fungi</taxon>
        <taxon>Dikarya</taxon>
        <taxon>Ascomycota</taxon>
        <taxon>Pezizomycotina</taxon>
        <taxon>Dothideomycetes</taxon>
        <taxon>Pleosporomycetidae</taxon>
        <taxon>Pleosporales</taxon>
        <taxon>Massarineae</taxon>
        <taxon>Didymosphaeriaceae</taxon>
        <taxon>Karstenula</taxon>
    </lineage>
</organism>
<evidence type="ECO:0000256" key="2">
    <source>
        <dbReference type="ARBA" id="ARBA00023157"/>
    </source>
</evidence>
<dbReference type="AlphaFoldDB" id="A0A9P4PNN6"/>
<dbReference type="OrthoDB" id="5985073at2759"/>
<proteinExistence type="predicted"/>
<comment type="caution">
    <text evidence="7">The sequence shown here is derived from an EMBL/GenBank/DDBJ whole genome shotgun (WGS) entry which is preliminary data.</text>
</comment>
<evidence type="ECO:0000256" key="4">
    <source>
        <dbReference type="SAM" id="MobiDB-lite"/>
    </source>
</evidence>
<feature type="disulfide bond" evidence="3">
    <location>
        <begin position="34"/>
        <end position="48"/>
    </location>
</feature>
<reference evidence="7" key="1">
    <citation type="journal article" date="2020" name="Stud. Mycol.">
        <title>101 Dothideomycetes genomes: a test case for predicting lifestyles and emergence of pathogens.</title>
        <authorList>
            <person name="Haridas S."/>
            <person name="Albert R."/>
            <person name="Binder M."/>
            <person name="Bloem J."/>
            <person name="Labutti K."/>
            <person name="Salamov A."/>
            <person name="Andreopoulos B."/>
            <person name="Baker S."/>
            <person name="Barry K."/>
            <person name="Bills G."/>
            <person name="Bluhm B."/>
            <person name="Cannon C."/>
            <person name="Castanera R."/>
            <person name="Culley D."/>
            <person name="Daum C."/>
            <person name="Ezra D."/>
            <person name="Gonzalez J."/>
            <person name="Henrissat B."/>
            <person name="Kuo A."/>
            <person name="Liang C."/>
            <person name="Lipzen A."/>
            <person name="Lutzoni F."/>
            <person name="Magnuson J."/>
            <person name="Mondo S."/>
            <person name="Nolan M."/>
            <person name="Ohm R."/>
            <person name="Pangilinan J."/>
            <person name="Park H.-J."/>
            <person name="Ramirez L."/>
            <person name="Alfaro M."/>
            <person name="Sun H."/>
            <person name="Tritt A."/>
            <person name="Yoshinaga Y."/>
            <person name="Zwiers L.-H."/>
            <person name="Turgeon B."/>
            <person name="Goodwin S."/>
            <person name="Spatafora J."/>
            <person name="Crous P."/>
            <person name="Grigoriev I."/>
        </authorList>
    </citation>
    <scope>NUCLEOTIDE SEQUENCE</scope>
    <source>
        <strain evidence="7">CBS 690.94</strain>
    </source>
</reference>
<keyword evidence="5" id="KW-0732">Signal</keyword>
<evidence type="ECO:0000259" key="6">
    <source>
        <dbReference type="PROSITE" id="PS50941"/>
    </source>
</evidence>
<gene>
    <name evidence="7" type="ORF">P171DRAFT_462492</name>
</gene>
<dbReference type="SUPFAM" id="SSF57016">
    <property type="entry name" value="Plant lectins/antimicrobial peptides"/>
    <property type="match status" value="3"/>
</dbReference>
<dbReference type="Proteomes" id="UP000799764">
    <property type="component" value="Unassembled WGS sequence"/>
</dbReference>
<dbReference type="PANTHER" id="PTHR47849:SF8">
    <property type="entry name" value="LECTIN"/>
    <property type="match status" value="1"/>
</dbReference>
<dbReference type="Pfam" id="PF00187">
    <property type="entry name" value="Chitin_bind_1"/>
    <property type="match status" value="1"/>
</dbReference>
<evidence type="ECO:0000256" key="3">
    <source>
        <dbReference type="PROSITE-ProRule" id="PRU00261"/>
    </source>
</evidence>
<feature type="chain" id="PRO_5040133305" evidence="5">
    <location>
        <begin position="18"/>
        <end position="218"/>
    </location>
</feature>
<dbReference type="InterPro" id="IPR001002">
    <property type="entry name" value="Chitin-bd_1"/>
</dbReference>
<keyword evidence="2 3" id="KW-1015">Disulfide bond</keyword>
<feature type="disulfide bond" evidence="3">
    <location>
        <begin position="29"/>
        <end position="41"/>
    </location>
</feature>
<feature type="domain" description="Chitin-binding type-1" evidence="6">
    <location>
        <begin position="174"/>
        <end position="218"/>
    </location>
</feature>
<protein>
    <submittedName>
        <fullName evidence="7">Carbohydrate-binding module family 18 protein</fullName>
    </submittedName>
</protein>
<feature type="disulfide bond" evidence="3">
    <location>
        <begin position="190"/>
        <end position="204"/>
    </location>
</feature>
<evidence type="ECO:0000313" key="8">
    <source>
        <dbReference type="Proteomes" id="UP000799764"/>
    </source>
</evidence>
<accession>A0A9P4PNN6</accession>
<comment type="caution">
    <text evidence="3">Lacks conserved residue(s) required for the propagation of feature annotation.</text>
</comment>
<feature type="region of interest" description="Disordered" evidence="4">
    <location>
        <begin position="67"/>
        <end position="86"/>
    </location>
</feature>